<feature type="compositionally biased region" description="Basic and acidic residues" evidence="1">
    <location>
        <begin position="74"/>
        <end position="86"/>
    </location>
</feature>
<evidence type="ECO:0000313" key="4">
    <source>
        <dbReference type="EMBL" id="KAG2387122.1"/>
    </source>
</evidence>
<keyword evidence="2" id="KW-0472">Membrane</keyword>
<proteinExistence type="predicted"/>
<reference evidence="4 5" key="1">
    <citation type="journal article" date="2018" name="BMC Genomics">
        <title>The genome of Naegleria lovaniensis, the basis for a comparative approach to unravel pathogenicity factors of the human pathogenic amoeba N. fowleri.</title>
        <authorList>
            <person name="Liechti N."/>
            <person name="Schurch N."/>
            <person name="Bruggmann R."/>
            <person name="Wittwer M."/>
        </authorList>
    </citation>
    <scope>NUCLEOTIDE SEQUENCE [LARGE SCALE GENOMIC DNA]</scope>
    <source>
        <strain evidence="4 5">ATCC 30569</strain>
    </source>
</reference>
<dbReference type="AlphaFoldDB" id="A0AA88GU80"/>
<feature type="domain" description="Signal transduction histidine kinase dimerisation/phosphoacceptor" evidence="3">
    <location>
        <begin position="234"/>
        <end position="305"/>
    </location>
</feature>
<feature type="transmembrane region" description="Helical" evidence="2">
    <location>
        <begin position="196"/>
        <end position="213"/>
    </location>
</feature>
<organism evidence="4 5">
    <name type="scientific">Naegleria lovaniensis</name>
    <name type="common">Amoeba</name>
    <dbReference type="NCBI Taxonomy" id="51637"/>
    <lineage>
        <taxon>Eukaryota</taxon>
        <taxon>Discoba</taxon>
        <taxon>Heterolobosea</taxon>
        <taxon>Tetramitia</taxon>
        <taxon>Eutetramitia</taxon>
        <taxon>Vahlkampfiidae</taxon>
        <taxon>Naegleria</taxon>
    </lineage>
</organism>
<dbReference type="CDD" id="cd00082">
    <property type="entry name" value="HisKA"/>
    <property type="match status" value="1"/>
</dbReference>
<dbReference type="Proteomes" id="UP000816034">
    <property type="component" value="Unassembled WGS sequence"/>
</dbReference>
<sequence length="316" mass="34921">MMMNVSSSTLPPTTTEVVTTSNTHTATDCCPCCNGFYSKRFYSNLSGGDNLDLSSYVFPPVKAKTTNSTTSEDAEPHNEDSPHRDEDFDQTSEIHYTLDLSCEDDEDQTPFELLPTQSTTQPEASSLVPYTDSSQSNNSNNTASEDVISPSLATSSNTLPSLIPSFTSPCPRYVFKFLFVASMIFAFNLIFQNTLLTFSITSFSLLTVGFSEYSTKRFCKLHQANAVLIESIAQRDAQIALISHELRTACMASLGSIELIKDTFEQRSQGLKVDQKELMEQIDTSNTIIVSVLHDLLANNRSDSPSIPLQNKHLIK</sequence>
<keyword evidence="5" id="KW-1185">Reference proteome</keyword>
<dbReference type="GeneID" id="68094613"/>
<dbReference type="GO" id="GO:0000155">
    <property type="term" value="F:phosphorelay sensor kinase activity"/>
    <property type="evidence" value="ECO:0007669"/>
    <property type="project" value="InterPro"/>
</dbReference>
<dbReference type="EMBL" id="PYSW02000014">
    <property type="protein sequence ID" value="KAG2387122.1"/>
    <property type="molecule type" value="Genomic_DNA"/>
</dbReference>
<dbReference type="SUPFAM" id="SSF47384">
    <property type="entry name" value="Homodimeric domain of signal transducing histidine kinase"/>
    <property type="match status" value="1"/>
</dbReference>
<protein>
    <recommendedName>
        <fullName evidence="3">Signal transduction histidine kinase dimerisation/phosphoacceptor domain-containing protein</fullName>
    </recommendedName>
</protein>
<feature type="region of interest" description="Disordered" evidence="1">
    <location>
        <begin position="108"/>
        <end position="146"/>
    </location>
</feature>
<feature type="region of interest" description="Disordered" evidence="1">
    <location>
        <begin position="64"/>
        <end position="88"/>
    </location>
</feature>
<gene>
    <name evidence="4" type="ORF">C9374_002157</name>
</gene>
<evidence type="ECO:0000259" key="3">
    <source>
        <dbReference type="SMART" id="SM00388"/>
    </source>
</evidence>
<dbReference type="InterPro" id="IPR003661">
    <property type="entry name" value="HisK_dim/P_dom"/>
</dbReference>
<keyword evidence="2" id="KW-1133">Transmembrane helix</keyword>
<name>A0AA88GU80_NAELO</name>
<dbReference type="Gene3D" id="1.10.287.130">
    <property type="match status" value="1"/>
</dbReference>
<dbReference type="InterPro" id="IPR036097">
    <property type="entry name" value="HisK_dim/P_sf"/>
</dbReference>
<feature type="compositionally biased region" description="Polar residues" evidence="1">
    <location>
        <begin position="115"/>
        <end position="124"/>
    </location>
</feature>
<evidence type="ECO:0000256" key="1">
    <source>
        <dbReference type="SAM" id="MobiDB-lite"/>
    </source>
</evidence>
<accession>A0AA88GU80</accession>
<keyword evidence="2" id="KW-0812">Transmembrane</keyword>
<dbReference type="Pfam" id="PF00512">
    <property type="entry name" value="HisKA"/>
    <property type="match status" value="1"/>
</dbReference>
<evidence type="ECO:0000256" key="2">
    <source>
        <dbReference type="SAM" id="Phobius"/>
    </source>
</evidence>
<dbReference type="RefSeq" id="XP_044551114.1">
    <property type="nucleotide sequence ID" value="XM_044691544.1"/>
</dbReference>
<comment type="caution">
    <text evidence="4">The sequence shown here is derived from an EMBL/GenBank/DDBJ whole genome shotgun (WGS) entry which is preliminary data.</text>
</comment>
<evidence type="ECO:0000313" key="5">
    <source>
        <dbReference type="Proteomes" id="UP000816034"/>
    </source>
</evidence>
<dbReference type="SMART" id="SM00388">
    <property type="entry name" value="HisKA"/>
    <property type="match status" value="1"/>
</dbReference>